<dbReference type="FunFam" id="2.60.120.920:FF:000053">
    <property type="entry name" value="E3 ubiquitin-protein ligase RKP"/>
    <property type="match status" value="1"/>
</dbReference>
<dbReference type="GO" id="GO:0008270">
    <property type="term" value="F:zinc ion binding"/>
    <property type="evidence" value="ECO:0007669"/>
    <property type="project" value="UniProtKB-KW"/>
</dbReference>
<dbReference type="InterPro" id="IPR045737">
    <property type="entry name" value="RKP_N"/>
</dbReference>
<evidence type="ECO:0000256" key="8">
    <source>
        <dbReference type="PROSITE-ProRule" id="PRU00175"/>
    </source>
</evidence>
<dbReference type="InterPro" id="IPR013083">
    <property type="entry name" value="Znf_RING/FYVE/PHD"/>
</dbReference>
<dbReference type="FunFam" id="3.30.40.10:FF:000133">
    <property type="entry name" value="E3 ubiquitin-protein ligase RNF123"/>
    <property type="match status" value="1"/>
</dbReference>
<dbReference type="EC" id="2.3.2.27" evidence="2"/>
<keyword evidence="12" id="KW-1185">Reference proteome</keyword>
<dbReference type="SMART" id="SM00184">
    <property type="entry name" value="RING"/>
    <property type="match status" value="1"/>
</dbReference>
<dbReference type="OrthoDB" id="258495at2759"/>
<evidence type="ECO:0000256" key="4">
    <source>
        <dbReference type="ARBA" id="ARBA00022723"/>
    </source>
</evidence>
<gene>
    <name evidence="11" type="ORF">SI8410_05006522</name>
</gene>
<evidence type="ECO:0000256" key="5">
    <source>
        <dbReference type="ARBA" id="ARBA00022771"/>
    </source>
</evidence>
<dbReference type="GO" id="GO:0005737">
    <property type="term" value="C:cytoplasm"/>
    <property type="evidence" value="ECO:0007669"/>
    <property type="project" value="TreeGrafter"/>
</dbReference>
<evidence type="ECO:0000256" key="7">
    <source>
        <dbReference type="ARBA" id="ARBA00022833"/>
    </source>
</evidence>
<evidence type="ECO:0000313" key="11">
    <source>
        <dbReference type="EMBL" id="CAA7395859.1"/>
    </source>
</evidence>
<dbReference type="GO" id="GO:0051603">
    <property type="term" value="P:proteolysis involved in protein catabolic process"/>
    <property type="evidence" value="ECO:0007669"/>
    <property type="project" value="TreeGrafter"/>
</dbReference>
<evidence type="ECO:0000259" key="9">
    <source>
        <dbReference type="PROSITE" id="PS50089"/>
    </source>
</evidence>
<dbReference type="InterPro" id="IPR001870">
    <property type="entry name" value="B30.2/SPRY"/>
</dbReference>
<dbReference type="GO" id="GO:0016567">
    <property type="term" value="P:protein ubiquitination"/>
    <property type="evidence" value="ECO:0007669"/>
    <property type="project" value="UniProtKB-ARBA"/>
</dbReference>
<dbReference type="Proteomes" id="UP000663760">
    <property type="component" value="Chromosome 5"/>
</dbReference>
<dbReference type="InterPro" id="IPR057987">
    <property type="entry name" value="TPR_RNF123/RKP"/>
</dbReference>
<protein>
    <recommendedName>
        <fullName evidence="2">RING-type E3 ubiquitin transferase</fullName>
        <ecNumber evidence="2">2.3.2.27</ecNumber>
    </recommendedName>
</protein>
<keyword evidence="3" id="KW-0808">Transferase</keyword>
<dbReference type="Pfam" id="PF25576">
    <property type="entry name" value="TPR_RNF123"/>
    <property type="match status" value="1"/>
</dbReference>
<dbReference type="Gene3D" id="2.60.120.920">
    <property type="match status" value="1"/>
</dbReference>
<dbReference type="InterPro" id="IPR045129">
    <property type="entry name" value="RNF123/RKP/RSPRY1"/>
</dbReference>
<organism evidence="11 12">
    <name type="scientific">Spirodela intermedia</name>
    <name type="common">Intermediate duckweed</name>
    <dbReference type="NCBI Taxonomy" id="51605"/>
    <lineage>
        <taxon>Eukaryota</taxon>
        <taxon>Viridiplantae</taxon>
        <taxon>Streptophyta</taxon>
        <taxon>Embryophyta</taxon>
        <taxon>Tracheophyta</taxon>
        <taxon>Spermatophyta</taxon>
        <taxon>Magnoliopsida</taxon>
        <taxon>Liliopsida</taxon>
        <taxon>Araceae</taxon>
        <taxon>Lemnoideae</taxon>
        <taxon>Spirodela</taxon>
    </lineage>
</organism>
<comment type="catalytic activity">
    <reaction evidence="1">
        <text>S-ubiquitinyl-[E2 ubiquitin-conjugating enzyme]-L-cysteine + [acceptor protein]-L-lysine = [E2 ubiquitin-conjugating enzyme]-L-cysteine + N(6)-ubiquitinyl-[acceptor protein]-L-lysine.</text>
        <dbReference type="EC" id="2.3.2.27"/>
    </reaction>
</comment>
<dbReference type="Pfam" id="PF13920">
    <property type="entry name" value="zf-C3HC4_3"/>
    <property type="match status" value="1"/>
</dbReference>
<feature type="domain" description="RING-type" evidence="9">
    <location>
        <begin position="1242"/>
        <end position="1280"/>
    </location>
</feature>
<proteinExistence type="predicted"/>
<dbReference type="InterPro" id="IPR003877">
    <property type="entry name" value="SPRY_dom"/>
</dbReference>
<dbReference type="PANTHER" id="PTHR13363:SF5">
    <property type="entry name" value="E3 UBIQUITIN-PROTEIN LIGASE RNF123"/>
    <property type="match status" value="1"/>
</dbReference>
<dbReference type="SUPFAM" id="SSF57850">
    <property type="entry name" value="RING/U-box"/>
    <property type="match status" value="1"/>
</dbReference>
<dbReference type="SMART" id="SM00449">
    <property type="entry name" value="SPRY"/>
    <property type="match status" value="1"/>
</dbReference>
<evidence type="ECO:0000313" key="12">
    <source>
        <dbReference type="Proteomes" id="UP000663760"/>
    </source>
</evidence>
<dbReference type="InterPro" id="IPR013320">
    <property type="entry name" value="ConA-like_dom_sf"/>
</dbReference>
<evidence type="ECO:0000259" key="10">
    <source>
        <dbReference type="PROSITE" id="PS50188"/>
    </source>
</evidence>
<dbReference type="EMBL" id="LR746268">
    <property type="protein sequence ID" value="CAA7395859.1"/>
    <property type="molecule type" value="Genomic_DNA"/>
</dbReference>
<feature type="domain" description="B30.2/SPRY" evidence="10">
    <location>
        <begin position="90"/>
        <end position="274"/>
    </location>
</feature>
<dbReference type="CDD" id="cd16541">
    <property type="entry name" value="RING-HC_RNF123"/>
    <property type="match status" value="1"/>
</dbReference>
<dbReference type="SUPFAM" id="SSF49899">
    <property type="entry name" value="Concanavalin A-like lectins/glucanases"/>
    <property type="match status" value="1"/>
</dbReference>
<dbReference type="PROSITE" id="PS50089">
    <property type="entry name" value="ZF_RING_2"/>
    <property type="match status" value="1"/>
</dbReference>
<evidence type="ECO:0000256" key="2">
    <source>
        <dbReference type="ARBA" id="ARBA00012483"/>
    </source>
</evidence>
<keyword evidence="4" id="KW-0479">Metal-binding</keyword>
<dbReference type="Pfam" id="PF00622">
    <property type="entry name" value="SPRY"/>
    <property type="match status" value="1"/>
</dbReference>
<evidence type="ECO:0000256" key="6">
    <source>
        <dbReference type="ARBA" id="ARBA00022786"/>
    </source>
</evidence>
<keyword evidence="6" id="KW-0833">Ubl conjugation pathway</keyword>
<keyword evidence="7" id="KW-0862">Zinc</keyword>
<evidence type="ECO:0000256" key="3">
    <source>
        <dbReference type="ARBA" id="ARBA00022679"/>
    </source>
</evidence>
<dbReference type="InterPro" id="IPR043136">
    <property type="entry name" value="B30.2/SPRY_sf"/>
</dbReference>
<reference evidence="11" key="1">
    <citation type="submission" date="2020-02" db="EMBL/GenBank/DDBJ databases">
        <authorList>
            <person name="Scholz U."/>
            <person name="Mascher M."/>
            <person name="Fiebig A."/>
        </authorList>
    </citation>
    <scope>NUCLEOTIDE SEQUENCE</scope>
</reference>
<accession>A0A7I8KDL3</accession>
<sequence length="1292" mass="143069">MAAEDGGLRAGAFSSGLAVLLSGEEDRKGSHRRSHLISCCDDIRYQSVEQMLEHVFDLPCKSLAPSKRSVDVDFVRWIINQKRRWEHGAAATAAREGVVVRGQGACAGLVVLDQSSVCGELRAPRQALQVEGFGMFSSARANACVSRGRWMYEVVLETAGVQQLGWATLACPFTDRKGVGDADDSYAFDGRRVRKWNREARAYGQPWVVGDVIGCCIDLEAGEISFYRNGESLGVAFDCVRRSGGGGAGELSYYPAISLSEGERCDLNFGNRPFKYPVEGFLPIQPPPAPSSAAAYLLRCLSRVLELQSLDRCDPASFERLRRVKRRFPLLEELFHPISRGICEELFAVIEADGAGGVEYVAQGPLLSFLLEWFSVRPPHDRVGLLDRAVDLFLEFPGSNPLFRHLILALSSSCRTASLVLLECPFSGSYPYLALACHILRREELMALWWSSPEYEFEYSLEGFLSRKGPNKHDLQRLIPSVWRPPGSSEEMYLESSMMLTTTALSGAVSKIEELQRELCRMVMKFIPPVPPLQPPGSVFRTFLQNFMMKMRGADQKMAWSGASNNSVLVSLYMVILHFLSEGSALEGICERAKGSGVAAPGGFLHRGGRRSFPGGLLFKVDPHRTSIPRLGGSFFHLMKLHPVNHEETEEITWDEGCMDSQDAKVTHSTRQKPCCCSGFDAADLMKILKNPARFPVKGHRAAGSHIPERSATHVAAECSTGGLNDEIVDKPSTSGQSESAFVCRHLQRLETLPSSSHSSSSSAAAVLREEELLDALLLLYHLGVSSNFKQAFYYKSHQTSLSAILDDIDRQIREKPSGEQQKGLKEARNVYREELVDCIRQCAWYRASLSSPWKQRGTYALCVWVVELLVVLSRDDSHFAYVPEFYLETVVDCVLSLCRSDPPFVSPAILIKQGLSSFVTLVAAHFDDPRILSADLKDLLLQSISFLVRHKDYVAAFERNKAAVKRMPRALLASFDHRSWILVANVLNHLCGGSGFGPSKHGDSSSSPLFQALLREACVGDDQLFSSFLNQLFNTLSMMMTEFSILIRDMQDKYQSLDPQQRKCGIIFDLSCGLARILEFFTFEIPQAFLQGPDMNLRRLTELIVFILNHVISAADSEFFDMSLRRHGHYAEKMSRTMMLGPLIGIIVNLFDAGAEPTAGERNDVVGVFASMDCPAVHCGLQYLLGYNWCGVLRDGTCLARLATLERFAGSLKSRAEAEAAAEAVGEAGADGEEEGAGERCCICYAAEADARFDPCSHRSCFGCITRHLLNGQRCFFCNATVVDVVKIDRD</sequence>
<dbReference type="Gene3D" id="3.30.40.10">
    <property type="entry name" value="Zinc/RING finger domain, C3HC4 (zinc finger)"/>
    <property type="match status" value="1"/>
</dbReference>
<dbReference type="Pfam" id="PF19322">
    <property type="entry name" value="RKP_N"/>
    <property type="match status" value="1"/>
</dbReference>
<evidence type="ECO:0000256" key="1">
    <source>
        <dbReference type="ARBA" id="ARBA00000900"/>
    </source>
</evidence>
<dbReference type="GO" id="GO:0061630">
    <property type="term" value="F:ubiquitin protein ligase activity"/>
    <property type="evidence" value="ECO:0007669"/>
    <property type="project" value="UniProtKB-EC"/>
</dbReference>
<dbReference type="PANTHER" id="PTHR13363">
    <property type="entry name" value="RING FINGER AND SRY DOMAIN-CONTAINING"/>
    <property type="match status" value="1"/>
</dbReference>
<dbReference type="InterPro" id="IPR001841">
    <property type="entry name" value="Znf_RING"/>
</dbReference>
<dbReference type="PROSITE" id="PS50188">
    <property type="entry name" value="B302_SPRY"/>
    <property type="match status" value="1"/>
</dbReference>
<keyword evidence="5 8" id="KW-0863">Zinc-finger</keyword>
<name>A0A7I8KDL3_SPIIN</name>